<feature type="region of interest" description="Disordered" evidence="1">
    <location>
        <begin position="179"/>
        <end position="303"/>
    </location>
</feature>
<accession>A0AAE0FID1</accession>
<feature type="non-terminal residue" evidence="2">
    <location>
        <position position="1"/>
    </location>
</feature>
<feature type="compositionally biased region" description="Low complexity" evidence="1">
    <location>
        <begin position="253"/>
        <end position="267"/>
    </location>
</feature>
<feature type="region of interest" description="Disordered" evidence="1">
    <location>
        <begin position="1"/>
        <end position="113"/>
    </location>
</feature>
<evidence type="ECO:0000256" key="1">
    <source>
        <dbReference type="SAM" id="MobiDB-lite"/>
    </source>
</evidence>
<dbReference type="AlphaFoldDB" id="A0AAE0FID1"/>
<proteinExistence type="predicted"/>
<feature type="compositionally biased region" description="Low complexity" evidence="1">
    <location>
        <begin position="66"/>
        <end position="77"/>
    </location>
</feature>
<gene>
    <name evidence="2" type="ORF">CYMTET_30758</name>
</gene>
<comment type="caution">
    <text evidence="2">The sequence shown here is derived from an EMBL/GenBank/DDBJ whole genome shotgun (WGS) entry which is preliminary data.</text>
</comment>
<organism evidence="2 3">
    <name type="scientific">Cymbomonas tetramitiformis</name>
    <dbReference type="NCBI Taxonomy" id="36881"/>
    <lineage>
        <taxon>Eukaryota</taxon>
        <taxon>Viridiplantae</taxon>
        <taxon>Chlorophyta</taxon>
        <taxon>Pyramimonadophyceae</taxon>
        <taxon>Pyramimonadales</taxon>
        <taxon>Pyramimonadaceae</taxon>
        <taxon>Cymbomonas</taxon>
    </lineage>
</organism>
<keyword evidence="3" id="KW-1185">Reference proteome</keyword>
<evidence type="ECO:0000313" key="3">
    <source>
        <dbReference type="Proteomes" id="UP001190700"/>
    </source>
</evidence>
<dbReference type="Proteomes" id="UP001190700">
    <property type="component" value="Unassembled WGS sequence"/>
</dbReference>
<sequence length="303" mass="32612">VKLTNAMKPIEKEEYSEEDQKFFSVPMQNVETPVLPSSPSVSPSRHSHSDCNSPAMNPPTQPIWHTSPPRTPRSSSSEWDPQQQQYREAQRGALAESPHGASPIGEEPDEVDVNGLMKLSRARSVVPLPVDAVASISMKGSCNNIEDTMMRLMGSPDLDHVANSPRLAGSIDEVSRRIKDIGAASLPTRPHSAIPQASPGAPGSGERTPRKSGGDVWTYNSARVTRLELAGVPGPPQSPRDQLRNTPQPPRQSHGPSPSSAPHSRPGTAPGANQRDPATPETPKQGKHSNGKHSEYNKCQGKK</sequence>
<feature type="compositionally biased region" description="Basic and acidic residues" evidence="1">
    <location>
        <begin position="9"/>
        <end position="21"/>
    </location>
</feature>
<feature type="compositionally biased region" description="Low complexity" evidence="1">
    <location>
        <begin position="33"/>
        <end position="44"/>
    </location>
</feature>
<dbReference type="EMBL" id="LGRX02017929">
    <property type="protein sequence ID" value="KAK3260275.1"/>
    <property type="molecule type" value="Genomic_DNA"/>
</dbReference>
<protein>
    <submittedName>
        <fullName evidence="2">Uncharacterized protein</fullName>
    </submittedName>
</protein>
<evidence type="ECO:0000313" key="2">
    <source>
        <dbReference type="EMBL" id="KAK3260275.1"/>
    </source>
</evidence>
<name>A0AAE0FID1_9CHLO</name>
<feature type="compositionally biased region" description="Polar residues" evidence="1">
    <location>
        <begin position="78"/>
        <end position="87"/>
    </location>
</feature>
<reference evidence="2 3" key="1">
    <citation type="journal article" date="2015" name="Genome Biol. Evol.">
        <title>Comparative Genomics of a Bacterivorous Green Alga Reveals Evolutionary Causalities and Consequences of Phago-Mixotrophic Mode of Nutrition.</title>
        <authorList>
            <person name="Burns J.A."/>
            <person name="Paasch A."/>
            <person name="Narechania A."/>
            <person name="Kim E."/>
        </authorList>
    </citation>
    <scope>NUCLEOTIDE SEQUENCE [LARGE SCALE GENOMIC DNA]</scope>
    <source>
        <strain evidence="2 3">PLY_AMNH</strain>
    </source>
</reference>